<evidence type="ECO:0000313" key="2">
    <source>
        <dbReference type="Proteomes" id="UP001501116"/>
    </source>
</evidence>
<reference evidence="1 2" key="1">
    <citation type="journal article" date="2019" name="Int. J. Syst. Evol. Microbiol.">
        <title>The Global Catalogue of Microorganisms (GCM) 10K type strain sequencing project: providing services to taxonomists for standard genome sequencing and annotation.</title>
        <authorList>
            <consortium name="The Broad Institute Genomics Platform"/>
            <consortium name="The Broad Institute Genome Sequencing Center for Infectious Disease"/>
            <person name="Wu L."/>
            <person name="Ma J."/>
        </authorList>
    </citation>
    <scope>NUCLEOTIDE SEQUENCE [LARGE SCALE GENOMIC DNA]</scope>
    <source>
        <strain evidence="1 2">JCM 14545</strain>
    </source>
</reference>
<organism evidence="1 2">
    <name type="scientific">Amycolatopsis minnesotensis</name>
    <dbReference type="NCBI Taxonomy" id="337894"/>
    <lineage>
        <taxon>Bacteria</taxon>
        <taxon>Bacillati</taxon>
        <taxon>Actinomycetota</taxon>
        <taxon>Actinomycetes</taxon>
        <taxon>Pseudonocardiales</taxon>
        <taxon>Pseudonocardiaceae</taxon>
        <taxon>Amycolatopsis</taxon>
    </lineage>
</organism>
<evidence type="ECO:0000313" key="1">
    <source>
        <dbReference type="EMBL" id="GAA1962111.1"/>
    </source>
</evidence>
<sequence>MSTSLRALPRPPYPMPPTLVCQFCGHPAKSFWPGRYVDHGGRVLCTRTAVRQVQRLPRARRTGAAA</sequence>
<accession>A0ABN2R1Q0</accession>
<name>A0ABN2R1Q0_9PSEU</name>
<keyword evidence="2" id="KW-1185">Reference proteome</keyword>
<protein>
    <submittedName>
        <fullName evidence="1">Uncharacterized protein</fullName>
    </submittedName>
</protein>
<dbReference type="EMBL" id="BAAANN010000013">
    <property type="protein sequence ID" value="GAA1962111.1"/>
    <property type="molecule type" value="Genomic_DNA"/>
</dbReference>
<dbReference type="RefSeq" id="WP_344419643.1">
    <property type="nucleotide sequence ID" value="NZ_BAAANN010000013.1"/>
</dbReference>
<proteinExistence type="predicted"/>
<comment type="caution">
    <text evidence="1">The sequence shown here is derived from an EMBL/GenBank/DDBJ whole genome shotgun (WGS) entry which is preliminary data.</text>
</comment>
<gene>
    <name evidence="1" type="ORF">GCM10009754_36560</name>
</gene>
<dbReference type="Proteomes" id="UP001501116">
    <property type="component" value="Unassembled WGS sequence"/>
</dbReference>